<gene>
    <name evidence="1" type="ORF">PsorP6_010627</name>
</gene>
<evidence type="ECO:0000313" key="1">
    <source>
        <dbReference type="EMBL" id="KAI9909855.1"/>
    </source>
</evidence>
<reference evidence="1 2" key="1">
    <citation type="journal article" date="2022" name="bioRxiv">
        <title>The genome of the oomycete Peronosclerospora sorghi, a cosmopolitan pathogen of maize and sorghum, is inflated with dispersed pseudogenes.</title>
        <authorList>
            <person name="Fletcher K."/>
            <person name="Martin F."/>
            <person name="Isakeit T."/>
            <person name="Cavanaugh K."/>
            <person name="Magill C."/>
            <person name="Michelmore R."/>
        </authorList>
    </citation>
    <scope>NUCLEOTIDE SEQUENCE [LARGE SCALE GENOMIC DNA]</scope>
    <source>
        <strain evidence="1">P6</strain>
    </source>
</reference>
<dbReference type="EMBL" id="CM047585">
    <property type="protein sequence ID" value="KAI9909855.1"/>
    <property type="molecule type" value="Genomic_DNA"/>
</dbReference>
<sequence length="377" mass="39339">MLLAAQEVAEIQAQSGRGQATGGKGKAKGDDKGAKNSGNGGEASARRCFKCKSTGHIKVNCSKIKKPSAGEGSGGAITKETNIFCSGGHQSTHASGSGVAKVTDGGPMNGQVNHQQPLGSTEHLWYFDSVADTHVTDDDDEKDENACMNYGVDLNDPTVDNDDRAVGAGAQDTGTGVDTNTDDGANNDSANAVNGSVDRDSHASEPSHDSPATAEYGDQVSTEEGNNSVLSGDDAGRASDAGVALRDMPAVDSKSGRDGEPQLHDGESEGEDQQSDGSQSTTGVCGSVCGSMDMDNLGDNQRGVSVEIHGPVATLEPYIDQFMEQARVLKRDGRAARACKKYSYGRSVAPQLAEACYNELRSKIIFSKDLSKYAYEK</sequence>
<organism evidence="1 2">
    <name type="scientific">Peronosclerospora sorghi</name>
    <dbReference type="NCBI Taxonomy" id="230839"/>
    <lineage>
        <taxon>Eukaryota</taxon>
        <taxon>Sar</taxon>
        <taxon>Stramenopiles</taxon>
        <taxon>Oomycota</taxon>
        <taxon>Peronosporomycetes</taxon>
        <taxon>Peronosporales</taxon>
        <taxon>Peronosporaceae</taxon>
        <taxon>Peronosclerospora</taxon>
    </lineage>
</organism>
<name>A0ACC0VU41_9STRA</name>
<accession>A0ACC0VU41</accession>
<proteinExistence type="predicted"/>
<keyword evidence="2" id="KW-1185">Reference proteome</keyword>
<comment type="caution">
    <text evidence="1">The sequence shown here is derived from an EMBL/GenBank/DDBJ whole genome shotgun (WGS) entry which is preliminary data.</text>
</comment>
<evidence type="ECO:0000313" key="2">
    <source>
        <dbReference type="Proteomes" id="UP001163321"/>
    </source>
</evidence>
<protein>
    <submittedName>
        <fullName evidence="1">Uncharacterized protein</fullName>
    </submittedName>
</protein>
<dbReference type="Proteomes" id="UP001163321">
    <property type="component" value="Chromosome 6"/>
</dbReference>